<sequence length="286" mass="32423">MTFITEKIVEMLSSNDIRENLMQMQRDRCAANNDNDSYGDIYDGELFKALYSSQLINNDPHILNIYLKLDVDGFTCSASRSSMVMIHAVVLNLDSAERYARHATFQIAVLPGKSKADFESFLRPIVDEIILLSEKTLLVQSGNSEPVRCKVYALFVNGDGVEINRLLRYSGHTHKYGCRFCLTPGSHRIDGPKRTGMYFQIRNATLRTSDSLLLKEQSPMFANNSYGIKEGPTIFGLLPYFSSGIYHFGFDELHGISNLAKLLFDMVSSLYSTHFKYHANESDYPF</sequence>
<dbReference type="OrthoDB" id="2289822at2759"/>
<dbReference type="Proteomes" id="UP000054107">
    <property type="component" value="Unassembled WGS sequence"/>
</dbReference>
<accession>A0A0B7NRT0</accession>
<evidence type="ECO:0000313" key="2">
    <source>
        <dbReference type="Proteomes" id="UP000054107"/>
    </source>
</evidence>
<protein>
    <submittedName>
        <fullName evidence="1">Uncharacterized protein</fullName>
    </submittedName>
</protein>
<dbReference type="STRING" id="35722.A0A0B7NRT0"/>
<dbReference type="AlphaFoldDB" id="A0A0B7NRT0"/>
<gene>
    <name evidence="1" type="primary">PARPA_12007.1 scaffold 44747</name>
</gene>
<name>A0A0B7NRT0_9FUNG</name>
<keyword evidence="2" id="KW-1185">Reference proteome</keyword>
<evidence type="ECO:0000313" key="1">
    <source>
        <dbReference type="EMBL" id="CEP17709.1"/>
    </source>
</evidence>
<organism evidence="1 2">
    <name type="scientific">Parasitella parasitica</name>
    <dbReference type="NCBI Taxonomy" id="35722"/>
    <lineage>
        <taxon>Eukaryota</taxon>
        <taxon>Fungi</taxon>
        <taxon>Fungi incertae sedis</taxon>
        <taxon>Mucoromycota</taxon>
        <taxon>Mucoromycotina</taxon>
        <taxon>Mucoromycetes</taxon>
        <taxon>Mucorales</taxon>
        <taxon>Mucorineae</taxon>
        <taxon>Mucoraceae</taxon>
        <taxon>Parasitella</taxon>
    </lineage>
</organism>
<proteinExistence type="predicted"/>
<reference evidence="1 2" key="1">
    <citation type="submission" date="2014-09" db="EMBL/GenBank/DDBJ databases">
        <authorList>
            <person name="Ellenberger Sabrina"/>
        </authorList>
    </citation>
    <scope>NUCLEOTIDE SEQUENCE [LARGE SCALE GENOMIC DNA]</scope>
    <source>
        <strain evidence="1 2">CBS 412.66</strain>
    </source>
</reference>
<dbReference type="EMBL" id="LN733713">
    <property type="protein sequence ID" value="CEP17709.1"/>
    <property type="molecule type" value="Genomic_DNA"/>
</dbReference>